<comment type="subcellular location">
    <subcellularLocation>
        <location evidence="1">Cell membrane</location>
        <topology evidence="1">Multi-pass membrane protein</topology>
    </subcellularLocation>
</comment>
<evidence type="ECO:0000256" key="4">
    <source>
        <dbReference type="ARBA" id="ARBA00022692"/>
    </source>
</evidence>
<dbReference type="GO" id="GO:0005886">
    <property type="term" value="C:plasma membrane"/>
    <property type="evidence" value="ECO:0007669"/>
    <property type="project" value="UniProtKB-SubCell"/>
</dbReference>
<dbReference type="PROSITE" id="PS50893">
    <property type="entry name" value="ABC_TRANSPORTER_2"/>
    <property type="match status" value="1"/>
</dbReference>
<feature type="domain" description="ABC transmembrane type-1" evidence="12">
    <location>
        <begin position="23"/>
        <end position="300"/>
    </location>
</feature>
<evidence type="ECO:0000256" key="1">
    <source>
        <dbReference type="ARBA" id="ARBA00004651"/>
    </source>
</evidence>
<evidence type="ECO:0000256" key="5">
    <source>
        <dbReference type="ARBA" id="ARBA00022741"/>
    </source>
</evidence>
<dbReference type="Proteomes" id="UP000184327">
    <property type="component" value="Unassembled WGS sequence"/>
</dbReference>
<keyword evidence="13" id="KW-0378">Hydrolase</keyword>
<dbReference type="AlphaFoldDB" id="A0A1M4WVL0"/>
<dbReference type="InterPro" id="IPR027417">
    <property type="entry name" value="P-loop_NTPase"/>
</dbReference>
<dbReference type="InterPro" id="IPR017871">
    <property type="entry name" value="ABC_transporter-like_CS"/>
</dbReference>
<dbReference type="Pfam" id="PF00664">
    <property type="entry name" value="ABC_membrane"/>
    <property type="match status" value="1"/>
</dbReference>
<dbReference type="GO" id="GO:0030253">
    <property type="term" value="P:protein secretion by the type I secretion system"/>
    <property type="evidence" value="ECO:0007669"/>
    <property type="project" value="InterPro"/>
</dbReference>
<proteinExistence type="predicted"/>
<feature type="transmembrane region" description="Helical" evidence="10">
    <location>
        <begin position="21"/>
        <end position="44"/>
    </location>
</feature>
<dbReference type="InterPro" id="IPR010128">
    <property type="entry name" value="ATPase_T1SS_PrtD-like"/>
</dbReference>
<dbReference type="GO" id="GO:0016887">
    <property type="term" value="F:ATP hydrolysis activity"/>
    <property type="evidence" value="ECO:0007669"/>
    <property type="project" value="InterPro"/>
</dbReference>
<keyword evidence="5" id="KW-0547">Nucleotide-binding</keyword>
<evidence type="ECO:0000256" key="8">
    <source>
        <dbReference type="ARBA" id="ARBA00023136"/>
    </source>
</evidence>
<dbReference type="SUPFAM" id="SSF52540">
    <property type="entry name" value="P-loop containing nucleoside triphosphate hydrolases"/>
    <property type="match status" value="1"/>
</dbReference>
<keyword evidence="2" id="KW-0813">Transport</keyword>
<dbReference type="EMBL" id="FQUZ01000008">
    <property type="protein sequence ID" value="SHE85103.1"/>
    <property type="molecule type" value="Genomic_DNA"/>
</dbReference>
<dbReference type="SUPFAM" id="SSF90123">
    <property type="entry name" value="ABC transporter transmembrane region"/>
    <property type="match status" value="1"/>
</dbReference>
<dbReference type="PROSITE" id="PS50929">
    <property type="entry name" value="ABC_TM1F"/>
    <property type="match status" value="1"/>
</dbReference>
<dbReference type="InterPro" id="IPR036640">
    <property type="entry name" value="ABC1_TM_sf"/>
</dbReference>
<dbReference type="PANTHER" id="PTHR24221">
    <property type="entry name" value="ATP-BINDING CASSETTE SUB-FAMILY B"/>
    <property type="match status" value="1"/>
</dbReference>
<evidence type="ECO:0000256" key="6">
    <source>
        <dbReference type="ARBA" id="ARBA00022840"/>
    </source>
</evidence>
<sequence>MQKKSQPASEIAQVLRKFRHVFIAAGVFTAVINLLMLTPIIYMLQVYDRVLASLNVTTLIMLTVIAAGLYLLLGLLESVRGKTLTRMGNQIDAQMNERVFRASYQSYLHHGNGNAQQALTDFLQVRQFLTGTGVLVLFDAPWTIIYLAIIFFVHWILGAIVLVAAAILIALALLSQWSTNRYLNKANQLNIVANAQAASNLRNAEVIESMGMIGRIYQRWLARHTEMLDNQTVASERASSITSSTKAFRLAQQSLVLGVGAWLVIQNELTPGLMIAASLLTGRALAPVEGLIGQWKGFVGAHRAHARLQQLFTAHPIDTEQLSLPAPKGHISVEALFGGPPGAKKPTVANINFQLPPGEILGIIGPSASGKSTLARLLVGIWGPLSGKVRLDGADIYAWDKEELGPHVGYLPQDIELFEGSVAENIARFGDADPERIVAAAQTAGVHELILRLPSGYDTDIGTGGAKLSGGQRQRIALARAIYNTPKLLVLDEPNSNLDDSGDRALLMALQQLKQRGTTIIVVSHRNGILNIADRLLLLKDGAQAHYGSRAEVLAALQRQAQQAASPPQGQPPQPGTTVKAKPALAAPQLRTESPE</sequence>
<dbReference type="SMART" id="SM00382">
    <property type="entry name" value="AAA"/>
    <property type="match status" value="1"/>
</dbReference>
<keyword evidence="13" id="KW-0645">Protease</keyword>
<dbReference type="GO" id="GO:0005524">
    <property type="term" value="F:ATP binding"/>
    <property type="evidence" value="ECO:0007669"/>
    <property type="project" value="UniProtKB-KW"/>
</dbReference>
<keyword evidence="8 10" id="KW-0472">Membrane</keyword>
<dbReference type="GO" id="GO:0006508">
    <property type="term" value="P:proteolysis"/>
    <property type="evidence" value="ECO:0007669"/>
    <property type="project" value="UniProtKB-KW"/>
</dbReference>
<dbReference type="Pfam" id="PF00005">
    <property type="entry name" value="ABC_tran"/>
    <property type="match status" value="1"/>
</dbReference>
<dbReference type="InterPro" id="IPR011527">
    <property type="entry name" value="ABC1_TM_dom"/>
</dbReference>
<reference evidence="13 14" key="1">
    <citation type="submission" date="2016-11" db="EMBL/GenBank/DDBJ databases">
        <authorList>
            <person name="Jaros S."/>
            <person name="Januszkiewicz K."/>
            <person name="Wedrychowicz H."/>
        </authorList>
    </citation>
    <scope>NUCLEOTIDE SEQUENCE [LARGE SCALE GENOMIC DNA]</scope>
    <source>
        <strain evidence="13 14">DSM 16112</strain>
    </source>
</reference>
<evidence type="ECO:0000256" key="7">
    <source>
        <dbReference type="ARBA" id="ARBA00022989"/>
    </source>
</evidence>
<keyword evidence="3" id="KW-1003">Cell membrane</keyword>
<dbReference type="PANTHER" id="PTHR24221:SF248">
    <property type="entry name" value="ABC TRANSPORTER TRANSMEMBRANE REGION"/>
    <property type="match status" value="1"/>
</dbReference>
<evidence type="ECO:0000313" key="13">
    <source>
        <dbReference type="EMBL" id="SHE85103.1"/>
    </source>
</evidence>
<feature type="transmembrane region" description="Helical" evidence="10">
    <location>
        <begin position="128"/>
        <end position="149"/>
    </location>
</feature>
<keyword evidence="4 10" id="KW-0812">Transmembrane</keyword>
<dbReference type="GO" id="GO:0034040">
    <property type="term" value="F:ATPase-coupled lipid transmembrane transporter activity"/>
    <property type="evidence" value="ECO:0007669"/>
    <property type="project" value="TreeGrafter"/>
</dbReference>
<evidence type="ECO:0000259" key="12">
    <source>
        <dbReference type="PROSITE" id="PS50929"/>
    </source>
</evidence>
<dbReference type="CDD" id="cd03246">
    <property type="entry name" value="ABCC_Protease_Secretion"/>
    <property type="match status" value="1"/>
</dbReference>
<evidence type="ECO:0000256" key="10">
    <source>
        <dbReference type="SAM" id="Phobius"/>
    </source>
</evidence>
<protein>
    <submittedName>
        <fullName evidence="13">ATP-binding cassette, subfamily C, exporter for protease/lipase</fullName>
    </submittedName>
</protein>
<dbReference type="InterPro" id="IPR003439">
    <property type="entry name" value="ABC_transporter-like_ATP-bd"/>
</dbReference>
<dbReference type="STRING" id="1122156.SAMN02745117_00917"/>
<feature type="transmembrane region" description="Helical" evidence="10">
    <location>
        <begin position="155"/>
        <end position="175"/>
    </location>
</feature>
<dbReference type="OrthoDB" id="8554730at2"/>
<organism evidence="13 14">
    <name type="scientific">Lampropedia hyalina DSM 16112</name>
    <dbReference type="NCBI Taxonomy" id="1122156"/>
    <lineage>
        <taxon>Bacteria</taxon>
        <taxon>Pseudomonadati</taxon>
        <taxon>Pseudomonadota</taxon>
        <taxon>Betaproteobacteria</taxon>
        <taxon>Burkholderiales</taxon>
        <taxon>Comamonadaceae</taxon>
        <taxon>Lampropedia</taxon>
    </lineage>
</organism>
<evidence type="ECO:0000256" key="2">
    <source>
        <dbReference type="ARBA" id="ARBA00022448"/>
    </source>
</evidence>
<dbReference type="InterPro" id="IPR039421">
    <property type="entry name" value="Type_1_exporter"/>
</dbReference>
<feature type="region of interest" description="Disordered" evidence="9">
    <location>
        <begin position="558"/>
        <end position="596"/>
    </location>
</feature>
<evidence type="ECO:0000256" key="3">
    <source>
        <dbReference type="ARBA" id="ARBA00022475"/>
    </source>
</evidence>
<dbReference type="GO" id="GO:0140359">
    <property type="term" value="F:ABC-type transporter activity"/>
    <property type="evidence" value="ECO:0007669"/>
    <property type="project" value="InterPro"/>
</dbReference>
<dbReference type="PROSITE" id="PS00211">
    <property type="entry name" value="ABC_TRANSPORTER_1"/>
    <property type="match status" value="1"/>
</dbReference>
<feature type="transmembrane region" description="Helical" evidence="10">
    <location>
        <begin position="56"/>
        <end position="76"/>
    </location>
</feature>
<dbReference type="Gene3D" id="3.40.50.300">
    <property type="entry name" value="P-loop containing nucleotide triphosphate hydrolases"/>
    <property type="match status" value="1"/>
</dbReference>
<dbReference type="GO" id="GO:0030256">
    <property type="term" value="C:type I protein secretion system complex"/>
    <property type="evidence" value="ECO:0007669"/>
    <property type="project" value="InterPro"/>
</dbReference>
<dbReference type="InterPro" id="IPR003593">
    <property type="entry name" value="AAA+_ATPase"/>
</dbReference>
<feature type="compositionally biased region" description="Low complexity" evidence="9">
    <location>
        <begin position="558"/>
        <end position="568"/>
    </location>
</feature>
<keyword evidence="6 13" id="KW-0067">ATP-binding</keyword>
<dbReference type="Gene3D" id="1.20.1560.10">
    <property type="entry name" value="ABC transporter type 1, transmembrane domain"/>
    <property type="match status" value="1"/>
</dbReference>
<keyword evidence="14" id="KW-1185">Reference proteome</keyword>
<evidence type="ECO:0000256" key="9">
    <source>
        <dbReference type="SAM" id="MobiDB-lite"/>
    </source>
</evidence>
<dbReference type="GO" id="GO:0008233">
    <property type="term" value="F:peptidase activity"/>
    <property type="evidence" value="ECO:0007669"/>
    <property type="project" value="UniProtKB-KW"/>
</dbReference>
<evidence type="ECO:0000313" key="14">
    <source>
        <dbReference type="Proteomes" id="UP000184327"/>
    </source>
</evidence>
<name>A0A1M4WVL0_9BURK</name>
<accession>A0A1M4WVL0</accession>
<evidence type="ECO:0000259" key="11">
    <source>
        <dbReference type="PROSITE" id="PS50893"/>
    </source>
</evidence>
<dbReference type="RefSeq" id="WP_073355167.1">
    <property type="nucleotide sequence ID" value="NZ_FQUZ01000008.1"/>
</dbReference>
<feature type="domain" description="ABC transporter" evidence="11">
    <location>
        <begin position="331"/>
        <end position="566"/>
    </location>
</feature>
<keyword evidence="7 10" id="KW-1133">Transmembrane helix</keyword>
<dbReference type="FunFam" id="3.40.50.300:FF:001444">
    <property type="entry name" value="ABC transporter ATP-binding protein"/>
    <property type="match status" value="1"/>
</dbReference>
<gene>
    <name evidence="13" type="ORF">SAMN02745117_00917</name>
</gene>
<dbReference type="NCBIfam" id="TIGR01842">
    <property type="entry name" value="type_I_sec_PrtD"/>
    <property type="match status" value="1"/>
</dbReference>